<protein>
    <submittedName>
        <fullName evidence="2">Site-specific integrase</fullName>
    </submittedName>
</protein>
<dbReference type="SUPFAM" id="SSF56349">
    <property type="entry name" value="DNA breaking-rejoining enzymes"/>
    <property type="match status" value="1"/>
</dbReference>
<name>A0ABT4RLI9_9ACTN</name>
<dbReference type="Proteomes" id="UP001147700">
    <property type="component" value="Unassembled WGS sequence"/>
</dbReference>
<dbReference type="InterPro" id="IPR011010">
    <property type="entry name" value="DNA_brk_join_enz"/>
</dbReference>
<dbReference type="InterPro" id="IPR010998">
    <property type="entry name" value="Integrase_recombinase_N"/>
</dbReference>
<accession>A0ABT4RLI9</accession>
<gene>
    <name evidence="2" type="ORF">OJ962_17970</name>
</gene>
<keyword evidence="3" id="KW-1185">Reference proteome</keyword>
<evidence type="ECO:0000256" key="1">
    <source>
        <dbReference type="ARBA" id="ARBA00023125"/>
    </source>
</evidence>
<proteinExistence type="predicted"/>
<sequence length="167" mass="18928">MRLGASYRPNARLRQLYEAYLEQYDVAPSTVAFLKDNMKPALATFGDQSVRDLRVDKIAAWRKGLPEGKRYRSLRSLRQVLAGGVRWKWLEDNPAALIKNPEPWPGEIDPFESWAEIDAIFDEVGGALVQFLCGTGVRPEEAFGGEWRDVDLERRMSGCSARIRRAG</sequence>
<evidence type="ECO:0000313" key="2">
    <source>
        <dbReference type="EMBL" id="MDA0139396.1"/>
    </source>
</evidence>
<organism evidence="2 3">
    <name type="scientific">Solirubrobacter deserti</name>
    <dbReference type="NCBI Taxonomy" id="2282478"/>
    <lineage>
        <taxon>Bacteria</taxon>
        <taxon>Bacillati</taxon>
        <taxon>Actinomycetota</taxon>
        <taxon>Thermoleophilia</taxon>
        <taxon>Solirubrobacterales</taxon>
        <taxon>Solirubrobacteraceae</taxon>
        <taxon>Solirubrobacter</taxon>
    </lineage>
</organism>
<reference evidence="2" key="1">
    <citation type="submission" date="2022-10" db="EMBL/GenBank/DDBJ databases">
        <title>The WGS of Solirubrobacter sp. CPCC 204708.</title>
        <authorList>
            <person name="Jiang Z."/>
        </authorList>
    </citation>
    <scope>NUCLEOTIDE SEQUENCE</scope>
    <source>
        <strain evidence="2">CPCC 204708</strain>
    </source>
</reference>
<dbReference type="Gene3D" id="1.10.150.130">
    <property type="match status" value="1"/>
</dbReference>
<keyword evidence="1" id="KW-0238">DNA-binding</keyword>
<dbReference type="EMBL" id="JAPCID010000025">
    <property type="protein sequence ID" value="MDA0139396.1"/>
    <property type="molecule type" value="Genomic_DNA"/>
</dbReference>
<dbReference type="RefSeq" id="WP_202958052.1">
    <property type="nucleotide sequence ID" value="NZ_JAPCID010000025.1"/>
</dbReference>
<evidence type="ECO:0000313" key="3">
    <source>
        <dbReference type="Proteomes" id="UP001147700"/>
    </source>
</evidence>
<comment type="caution">
    <text evidence="2">The sequence shown here is derived from an EMBL/GenBank/DDBJ whole genome shotgun (WGS) entry which is preliminary data.</text>
</comment>